<comment type="caution">
    <text evidence="1">The sequence shown here is derived from an EMBL/GenBank/DDBJ whole genome shotgun (WGS) entry which is preliminary data.</text>
</comment>
<evidence type="ECO:0000313" key="2">
    <source>
        <dbReference type="Proteomes" id="UP000439424"/>
    </source>
</evidence>
<protein>
    <submittedName>
        <fullName evidence="1">DUF2313 domain-containing protein</fullName>
    </submittedName>
</protein>
<sequence length="202" mass="23271">MIDELKSLLPEWYHNVLEMNVLIGIEQHLAEEFLNQLETLQSNQYVSTADSRTISLYEQMLKITPESTDTLETRRFRVLTRMTSQVPYTERYLQELLSSFGEPVKLTMFYNEYRLLIEMNFEKAGQISELEYIFSSIVPANILVDARNSLKGEIPQSEVFLASIAIPTELVVISQDVKDDIAIDSAQRTGHAITNYQIIEIK</sequence>
<organism evidence="1 2">
    <name type="scientific">Acinetobacter baumannii</name>
    <dbReference type="NCBI Taxonomy" id="470"/>
    <lineage>
        <taxon>Bacteria</taxon>
        <taxon>Pseudomonadati</taxon>
        <taxon>Pseudomonadota</taxon>
        <taxon>Gammaproteobacteria</taxon>
        <taxon>Moraxellales</taxon>
        <taxon>Moraxellaceae</taxon>
        <taxon>Acinetobacter</taxon>
        <taxon>Acinetobacter calcoaceticus/baumannii complex</taxon>
    </lineage>
</organism>
<gene>
    <name evidence="1" type="ORF">GNY86_03085</name>
</gene>
<dbReference type="EMBL" id="WPIP01000013">
    <property type="protein sequence ID" value="MVM90496.1"/>
    <property type="molecule type" value="Genomic_DNA"/>
</dbReference>
<dbReference type="InterPro" id="IPR018755">
    <property type="entry name" value="Phage_Mu_Gp48"/>
</dbReference>
<dbReference type="AlphaFoldDB" id="A0A6I4HNI2"/>
<evidence type="ECO:0000313" key="1">
    <source>
        <dbReference type="EMBL" id="MVM90496.1"/>
    </source>
</evidence>
<accession>A0A6I4HNI2</accession>
<dbReference type="Pfam" id="PF10076">
    <property type="entry name" value="Phage_Mu_Gp48"/>
    <property type="match status" value="1"/>
</dbReference>
<proteinExistence type="predicted"/>
<reference evidence="1 2" key="1">
    <citation type="submission" date="2019-11" db="EMBL/GenBank/DDBJ databases">
        <title>Multidrug-resistant Acinetobacter baumannii moving toward extensively drug-resistant over fifteen years in South of Brazil.</title>
        <authorList>
            <person name="Fedrigo N.H."/>
            <person name="Cerdeira L."/>
            <person name="Fuga B."/>
            <person name="Marini P.V.B."/>
            <person name="Shinohara D.R."/>
            <person name="Carrara-Marroni F.E."/>
            <person name="Lincopan N."/>
            <person name="Tognim M.C.B."/>
        </authorList>
    </citation>
    <scope>NUCLEOTIDE SEQUENCE [LARGE SCALE GENOMIC DNA]</scope>
    <source>
        <strain evidence="1 2">Ac576</strain>
    </source>
</reference>
<dbReference type="RefSeq" id="WP_048948854.1">
    <property type="nucleotide sequence ID" value="NZ_WPIP01000013.1"/>
</dbReference>
<name>A0A6I4HNI2_ACIBA</name>
<dbReference type="Proteomes" id="UP000439424">
    <property type="component" value="Unassembled WGS sequence"/>
</dbReference>